<gene>
    <name evidence="2" type="ORF">ACFSTG_08735</name>
</gene>
<sequence length="462" mass="52328">MKIFRLNYMIICLLCCTGLMAQTKKLDKSYKTNSGVTVNIDSKYTNVIIDYWDKNEVQIEALLEMKGAEKKDIEKNLDAWKLETRGNASEVYINSAGGGTWDGNIDMTALEGPMASLTEIISPLQEMIGPLLEGISGNPLPQEFYDNMAEMKFDYEAYRKDGDKYLEKWEKKMEKGFGKDFERSMEEWAERFEKDSAMWKRNAKETAELEKRMEAWGEEFGKSMEAWGENFGKEMEKWGEQVGKEMESRYGDKKVVVLKDSDAAKKTIRIRMPRNGQVKMNIRHGDVKLNGETKNLRGNISHSKFSANTISGEKTDLKVSYTPVKVKQWNYGMLNASYVQDLNIDKAVSIKLTSNSSEVTVKELENNGIFKGTFGELVIDKLGTGFNSLDIILENSDLKLDLPDVAYNFTYTGTKSKLTYPEGLKVKSSKSYNTEKLQGFSKNKNANASVSISASFSDVLLK</sequence>
<evidence type="ECO:0000313" key="3">
    <source>
        <dbReference type="Proteomes" id="UP001597468"/>
    </source>
</evidence>
<accession>A0ABW5IWD0</accession>
<name>A0ABW5IWD0_9FLAO</name>
<organism evidence="2 3">
    <name type="scientific">Salinimicrobium flavum</name>
    <dbReference type="NCBI Taxonomy" id="1737065"/>
    <lineage>
        <taxon>Bacteria</taxon>
        <taxon>Pseudomonadati</taxon>
        <taxon>Bacteroidota</taxon>
        <taxon>Flavobacteriia</taxon>
        <taxon>Flavobacteriales</taxon>
        <taxon>Flavobacteriaceae</taxon>
        <taxon>Salinimicrobium</taxon>
    </lineage>
</organism>
<dbReference type="Proteomes" id="UP001597468">
    <property type="component" value="Unassembled WGS sequence"/>
</dbReference>
<dbReference type="EMBL" id="JBHULT010000008">
    <property type="protein sequence ID" value="MFD2517976.1"/>
    <property type="molecule type" value="Genomic_DNA"/>
</dbReference>
<evidence type="ECO:0008006" key="4">
    <source>
        <dbReference type="Google" id="ProtNLM"/>
    </source>
</evidence>
<evidence type="ECO:0000256" key="1">
    <source>
        <dbReference type="SAM" id="SignalP"/>
    </source>
</evidence>
<feature type="signal peptide" evidence="1">
    <location>
        <begin position="1"/>
        <end position="21"/>
    </location>
</feature>
<dbReference type="RefSeq" id="WP_380751216.1">
    <property type="nucleotide sequence ID" value="NZ_JBHULT010000008.1"/>
</dbReference>
<reference evidence="3" key="1">
    <citation type="journal article" date="2019" name="Int. J. Syst. Evol. Microbiol.">
        <title>The Global Catalogue of Microorganisms (GCM) 10K type strain sequencing project: providing services to taxonomists for standard genome sequencing and annotation.</title>
        <authorList>
            <consortium name="The Broad Institute Genomics Platform"/>
            <consortium name="The Broad Institute Genome Sequencing Center for Infectious Disease"/>
            <person name="Wu L."/>
            <person name="Ma J."/>
        </authorList>
    </citation>
    <scope>NUCLEOTIDE SEQUENCE [LARGE SCALE GENOMIC DNA]</scope>
    <source>
        <strain evidence="3">KCTC 42585</strain>
    </source>
</reference>
<proteinExistence type="predicted"/>
<keyword evidence="1" id="KW-0732">Signal</keyword>
<protein>
    <recommendedName>
        <fullName evidence="4">Adhesin domain-containing protein</fullName>
    </recommendedName>
</protein>
<keyword evidence="3" id="KW-1185">Reference proteome</keyword>
<evidence type="ECO:0000313" key="2">
    <source>
        <dbReference type="EMBL" id="MFD2517976.1"/>
    </source>
</evidence>
<comment type="caution">
    <text evidence="2">The sequence shown here is derived from an EMBL/GenBank/DDBJ whole genome shotgun (WGS) entry which is preliminary data.</text>
</comment>
<dbReference type="SUPFAM" id="SSF58113">
    <property type="entry name" value="Apolipoprotein A-I"/>
    <property type="match status" value="1"/>
</dbReference>
<feature type="chain" id="PRO_5046362088" description="Adhesin domain-containing protein" evidence="1">
    <location>
        <begin position="22"/>
        <end position="462"/>
    </location>
</feature>